<evidence type="ECO:0000313" key="1">
    <source>
        <dbReference type="EMBL" id="OAY46300.1"/>
    </source>
</evidence>
<gene>
    <name evidence="1" type="ORF">MANES_07G133200</name>
</gene>
<accession>A0A2C9VMI7</accession>
<name>A0A2C9VMI7_MANES</name>
<dbReference type="EMBL" id="CM004393">
    <property type="protein sequence ID" value="OAY46300.1"/>
    <property type="molecule type" value="Genomic_DNA"/>
</dbReference>
<proteinExistence type="predicted"/>
<reference evidence="1" key="1">
    <citation type="submission" date="2016-02" db="EMBL/GenBank/DDBJ databases">
        <title>WGS assembly of Manihot esculenta.</title>
        <authorList>
            <person name="Bredeson J.V."/>
            <person name="Prochnik S.E."/>
            <person name="Lyons J.B."/>
            <person name="Schmutz J."/>
            <person name="Grimwood J."/>
            <person name="Vrebalov J."/>
            <person name="Bart R.S."/>
            <person name="Amuge T."/>
            <person name="Ferguson M.E."/>
            <person name="Green R."/>
            <person name="Putnam N."/>
            <person name="Stites J."/>
            <person name="Rounsley S."/>
            <person name="Rokhsar D.S."/>
        </authorList>
    </citation>
    <scope>NUCLEOTIDE SEQUENCE [LARGE SCALE GENOMIC DNA]</scope>
    <source>
        <tissue evidence="1">Leaf</tissue>
    </source>
</reference>
<organism evidence="1">
    <name type="scientific">Manihot esculenta</name>
    <name type="common">Cassava</name>
    <name type="synonym">Jatropha manihot</name>
    <dbReference type="NCBI Taxonomy" id="3983"/>
    <lineage>
        <taxon>Eukaryota</taxon>
        <taxon>Viridiplantae</taxon>
        <taxon>Streptophyta</taxon>
        <taxon>Embryophyta</taxon>
        <taxon>Tracheophyta</taxon>
        <taxon>Spermatophyta</taxon>
        <taxon>Magnoliopsida</taxon>
        <taxon>eudicotyledons</taxon>
        <taxon>Gunneridae</taxon>
        <taxon>Pentapetalae</taxon>
        <taxon>rosids</taxon>
        <taxon>fabids</taxon>
        <taxon>Malpighiales</taxon>
        <taxon>Euphorbiaceae</taxon>
        <taxon>Crotonoideae</taxon>
        <taxon>Manihoteae</taxon>
        <taxon>Manihot</taxon>
    </lineage>
</organism>
<protein>
    <submittedName>
        <fullName evidence="1">Uncharacterized protein</fullName>
    </submittedName>
</protein>
<dbReference type="AlphaFoldDB" id="A0A2C9VMI7"/>
<sequence>MYMHQCMACNGQTNTEISHEMTQIPQNFNLDTCMAQN</sequence>